<proteinExistence type="predicted"/>
<comment type="caution">
    <text evidence="1">The sequence shown here is derived from an EMBL/GenBank/DDBJ whole genome shotgun (WGS) entry which is preliminary data.</text>
</comment>
<dbReference type="EMBL" id="JAUGQQ010000001">
    <property type="protein sequence ID" value="MDN3722751.1"/>
    <property type="molecule type" value="Genomic_DNA"/>
</dbReference>
<evidence type="ECO:0000313" key="2">
    <source>
        <dbReference type="Proteomes" id="UP001244787"/>
    </source>
</evidence>
<dbReference type="Proteomes" id="UP001244787">
    <property type="component" value="Unassembled WGS sequence"/>
</dbReference>
<keyword evidence="2" id="KW-1185">Reference proteome</keyword>
<accession>A0ABT8DFR1</accession>
<sequence length="97" mass="11529">MKLQEAKELYDKLKPFENNSEMEGGFIIHKFFILPLKYIKQNKITIDWHILMESDDILENKLLDNKNLDFDIVAIHQARLSVFLTSKDIKLFKSFLI</sequence>
<dbReference type="RefSeq" id="WP_290252840.1">
    <property type="nucleotide sequence ID" value="NZ_JAUGQQ010000001.1"/>
</dbReference>
<evidence type="ECO:0000313" key="1">
    <source>
        <dbReference type="EMBL" id="MDN3722751.1"/>
    </source>
</evidence>
<name>A0ABT8DFR1_9FLAO</name>
<organism evidence="1 2">
    <name type="scientific">Aequorivita aurantiaca</name>
    <dbReference type="NCBI Taxonomy" id="3053356"/>
    <lineage>
        <taxon>Bacteria</taxon>
        <taxon>Pseudomonadati</taxon>
        <taxon>Bacteroidota</taxon>
        <taxon>Flavobacteriia</taxon>
        <taxon>Flavobacteriales</taxon>
        <taxon>Flavobacteriaceae</taxon>
        <taxon>Aequorivita</taxon>
    </lineage>
</organism>
<reference evidence="1 2" key="1">
    <citation type="submission" date="2023-06" db="EMBL/GenBank/DDBJ databases">
        <authorList>
            <person name="Ye Y.-Q."/>
            <person name="Du Z.-J."/>
        </authorList>
    </citation>
    <scope>NUCLEOTIDE SEQUENCE [LARGE SCALE GENOMIC DNA]</scope>
    <source>
        <strain evidence="1 2">SDUM287046</strain>
    </source>
</reference>
<protein>
    <submittedName>
        <fullName evidence="1">Uncharacterized protein</fullName>
    </submittedName>
</protein>
<gene>
    <name evidence="1" type="ORF">QRD02_00025</name>
</gene>